<dbReference type="GeneID" id="24139201"/>
<dbReference type="VEuPathDB" id="FungiDB:SPRG_17670"/>
<gene>
    <name evidence="1" type="ORF">SPRG_17670</name>
</gene>
<keyword evidence="2" id="KW-1185">Reference proteome</keyword>
<name>A0A067BFE0_SAPPC</name>
<dbReference type="EMBL" id="KK583899">
    <property type="protein sequence ID" value="KDO16848.1"/>
    <property type="molecule type" value="Genomic_DNA"/>
</dbReference>
<dbReference type="RefSeq" id="XP_012212446.1">
    <property type="nucleotide sequence ID" value="XM_012357056.1"/>
</dbReference>
<dbReference type="KEGG" id="spar:SPRG_17670"/>
<dbReference type="AlphaFoldDB" id="A0A067BFE0"/>
<dbReference type="Proteomes" id="UP000030745">
    <property type="component" value="Unassembled WGS sequence"/>
</dbReference>
<protein>
    <submittedName>
        <fullName evidence="1">Uncharacterized protein</fullName>
    </submittedName>
</protein>
<organism evidence="1 2">
    <name type="scientific">Saprolegnia parasitica (strain CBS 223.65)</name>
    <dbReference type="NCBI Taxonomy" id="695850"/>
    <lineage>
        <taxon>Eukaryota</taxon>
        <taxon>Sar</taxon>
        <taxon>Stramenopiles</taxon>
        <taxon>Oomycota</taxon>
        <taxon>Saprolegniomycetes</taxon>
        <taxon>Saprolegniales</taxon>
        <taxon>Saprolegniaceae</taxon>
        <taxon>Saprolegnia</taxon>
    </lineage>
</organism>
<evidence type="ECO:0000313" key="1">
    <source>
        <dbReference type="EMBL" id="KDO16848.1"/>
    </source>
</evidence>
<sequence>MLEAFQLLRARNLSGLLLLNDDGKDDAYSTFGWTDILELVENWPPRTEAGVVMPTSISLSTPLPNFGYLLRPIGHVLK</sequence>
<reference evidence="1 2" key="1">
    <citation type="journal article" date="2013" name="PLoS Genet.">
        <title>Distinctive expansion of potential virulence genes in the genome of the oomycete fish pathogen Saprolegnia parasitica.</title>
        <authorList>
            <person name="Jiang R.H."/>
            <person name="de Bruijn I."/>
            <person name="Haas B.J."/>
            <person name="Belmonte R."/>
            <person name="Lobach L."/>
            <person name="Christie J."/>
            <person name="van den Ackerveken G."/>
            <person name="Bottin A."/>
            <person name="Bulone V."/>
            <person name="Diaz-Moreno S.M."/>
            <person name="Dumas B."/>
            <person name="Fan L."/>
            <person name="Gaulin E."/>
            <person name="Govers F."/>
            <person name="Grenville-Briggs L.J."/>
            <person name="Horner N.R."/>
            <person name="Levin J.Z."/>
            <person name="Mammella M."/>
            <person name="Meijer H.J."/>
            <person name="Morris P."/>
            <person name="Nusbaum C."/>
            <person name="Oome S."/>
            <person name="Phillips A.J."/>
            <person name="van Rooyen D."/>
            <person name="Rzeszutek E."/>
            <person name="Saraiva M."/>
            <person name="Secombes C.J."/>
            <person name="Seidl M.F."/>
            <person name="Snel B."/>
            <person name="Stassen J.H."/>
            <person name="Sykes S."/>
            <person name="Tripathy S."/>
            <person name="van den Berg H."/>
            <person name="Vega-Arreguin J.C."/>
            <person name="Wawra S."/>
            <person name="Young S.K."/>
            <person name="Zeng Q."/>
            <person name="Dieguez-Uribeondo J."/>
            <person name="Russ C."/>
            <person name="Tyler B.M."/>
            <person name="van West P."/>
        </authorList>
    </citation>
    <scope>NUCLEOTIDE SEQUENCE [LARGE SCALE GENOMIC DNA]</scope>
    <source>
        <strain evidence="1 2">CBS 223.65</strain>
    </source>
</reference>
<feature type="non-terminal residue" evidence="1">
    <location>
        <position position="78"/>
    </location>
</feature>
<evidence type="ECO:0000313" key="2">
    <source>
        <dbReference type="Proteomes" id="UP000030745"/>
    </source>
</evidence>
<dbReference type="OrthoDB" id="72239at2759"/>
<proteinExistence type="predicted"/>
<accession>A0A067BFE0</accession>